<reference evidence="3" key="1">
    <citation type="submission" date="2022-11" db="UniProtKB">
        <authorList>
            <consortium name="WormBaseParasite"/>
        </authorList>
    </citation>
    <scope>IDENTIFICATION</scope>
</reference>
<dbReference type="Proteomes" id="UP000887566">
    <property type="component" value="Unplaced"/>
</dbReference>
<protein>
    <submittedName>
        <fullName evidence="3">Uncharacterized protein</fullName>
    </submittedName>
</protein>
<feature type="compositionally biased region" description="Polar residues" evidence="1">
    <location>
        <begin position="12"/>
        <end position="23"/>
    </location>
</feature>
<accession>A0A914X6K4</accession>
<dbReference type="WBParaSite" id="PSAMB.scaffold662size44266.g7785.t1">
    <property type="protein sequence ID" value="PSAMB.scaffold662size44266.g7785.t1"/>
    <property type="gene ID" value="PSAMB.scaffold662size44266.g7785"/>
</dbReference>
<evidence type="ECO:0000313" key="3">
    <source>
        <dbReference type="WBParaSite" id="PSAMB.scaffold662size44266.g7785.t1"/>
    </source>
</evidence>
<proteinExistence type="predicted"/>
<feature type="region of interest" description="Disordered" evidence="1">
    <location>
        <begin position="1"/>
        <end position="46"/>
    </location>
</feature>
<dbReference type="AlphaFoldDB" id="A0A914X6K4"/>
<name>A0A914X6K4_9BILA</name>
<sequence>MATPPKKKQRTDAQTPPVATSTPVILGDESADRVSPDEFITPKNSQEQRFVSPASVALNEAMSVDAPSSASGGDSLAVDTSSNHVISPATRSALFEGIMSLSSTGAETKLPAFDAAVYDAVFEHKLLPVDQVQSFYASLTALVELAKTTKRDFRVLVAEATKRGSVSAVAAALKDGSI</sequence>
<keyword evidence="2" id="KW-1185">Reference proteome</keyword>
<evidence type="ECO:0000256" key="1">
    <source>
        <dbReference type="SAM" id="MobiDB-lite"/>
    </source>
</evidence>
<organism evidence="2 3">
    <name type="scientific">Plectus sambesii</name>
    <dbReference type="NCBI Taxonomy" id="2011161"/>
    <lineage>
        <taxon>Eukaryota</taxon>
        <taxon>Metazoa</taxon>
        <taxon>Ecdysozoa</taxon>
        <taxon>Nematoda</taxon>
        <taxon>Chromadorea</taxon>
        <taxon>Plectida</taxon>
        <taxon>Plectina</taxon>
        <taxon>Plectoidea</taxon>
        <taxon>Plectidae</taxon>
        <taxon>Plectus</taxon>
    </lineage>
</organism>
<evidence type="ECO:0000313" key="2">
    <source>
        <dbReference type="Proteomes" id="UP000887566"/>
    </source>
</evidence>